<protein>
    <recommendedName>
        <fullName evidence="4">Lipid-binding serum glycoprotein N-terminal domain-containing protein</fullName>
    </recommendedName>
</protein>
<evidence type="ECO:0000313" key="3">
    <source>
        <dbReference type="Proteomes" id="UP000327044"/>
    </source>
</evidence>
<gene>
    <name evidence="2" type="ORF">PPYR_09019</name>
</gene>
<dbReference type="Pfam" id="PF16984">
    <property type="entry name" value="Grp7_allergen"/>
    <property type="match status" value="1"/>
</dbReference>
<evidence type="ECO:0000313" key="2">
    <source>
        <dbReference type="EMBL" id="KAB0798026.1"/>
    </source>
</evidence>
<dbReference type="GO" id="GO:0008289">
    <property type="term" value="F:lipid binding"/>
    <property type="evidence" value="ECO:0007669"/>
    <property type="project" value="InterPro"/>
</dbReference>
<name>A0A5N4AL45_PHOPY</name>
<dbReference type="InterPro" id="IPR017943">
    <property type="entry name" value="Bactericidal_perm-incr_a/b_dom"/>
</dbReference>
<sequence>MKLIILCFLAAPLAVVGSNLIQPRSLEFETFDFKHLGSKDDFVQLQGLSTREQVAVINDYMDVFLVELNGFIAEQGMDSMKLDDVGGKFGWTIFTGEMSLTNGIVKGLNSVARGGDVTLRYENTVLKASLPIKLENVNLNYNYAVKLMNLGPHGLLNGTVKGCRVLLQVQIDLDTLLAKLDLYKLETLGDISLKFQGGILEWMVNLFVSVAIPLIKPVLNWAINTFTQGTVAGLIVKYNDVITKLLESLNNM</sequence>
<dbReference type="Proteomes" id="UP000327044">
    <property type="component" value="Unassembled WGS sequence"/>
</dbReference>
<dbReference type="OrthoDB" id="6419576at2759"/>
<accession>A0A5N4AL45</accession>
<organism evidence="2 3">
    <name type="scientific">Photinus pyralis</name>
    <name type="common">Common eastern firefly</name>
    <name type="synonym">Lampyris pyralis</name>
    <dbReference type="NCBI Taxonomy" id="7054"/>
    <lineage>
        <taxon>Eukaryota</taxon>
        <taxon>Metazoa</taxon>
        <taxon>Ecdysozoa</taxon>
        <taxon>Arthropoda</taxon>
        <taxon>Hexapoda</taxon>
        <taxon>Insecta</taxon>
        <taxon>Pterygota</taxon>
        <taxon>Neoptera</taxon>
        <taxon>Endopterygota</taxon>
        <taxon>Coleoptera</taxon>
        <taxon>Polyphaga</taxon>
        <taxon>Elateriformia</taxon>
        <taxon>Elateroidea</taxon>
        <taxon>Lampyridae</taxon>
        <taxon>Lampyrinae</taxon>
        <taxon>Photinus</taxon>
    </lineage>
</organism>
<keyword evidence="1" id="KW-0732">Signal</keyword>
<dbReference type="Gene3D" id="3.15.10.50">
    <property type="match status" value="1"/>
</dbReference>
<dbReference type="SUPFAM" id="SSF55394">
    <property type="entry name" value="Bactericidal permeability-increasing protein, BPI"/>
    <property type="match status" value="1"/>
</dbReference>
<dbReference type="AlphaFoldDB" id="A0A5N4AL45"/>
<keyword evidence="3" id="KW-1185">Reference proteome</keyword>
<comment type="caution">
    <text evidence="2">The sequence shown here is derived from an EMBL/GenBank/DDBJ whole genome shotgun (WGS) entry which is preliminary data.</text>
</comment>
<dbReference type="InterPro" id="IPR020234">
    <property type="entry name" value="Mite_allergen_group-7"/>
</dbReference>
<feature type="signal peptide" evidence="1">
    <location>
        <begin position="1"/>
        <end position="18"/>
    </location>
</feature>
<dbReference type="InParanoid" id="A0A5N4AL45"/>
<evidence type="ECO:0008006" key="4">
    <source>
        <dbReference type="Google" id="ProtNLM"/>
    </source>
</evidence>
<proteinExistence type="predicted"/>
<feature type="chain" id="PRO_5024283955" description="Lipid-binding serum glycoprotein N-terminal domain-containing protein" evidence="1">
    <location>
        <begin position="19"/>
        <end position="252"/>
    </location>
</feature>
<evidence type="ECO:0000256" key="1">
    <source>
        <dbReference type="SAM" id="SignalP"/>
    </source>
</evidence>
<dbReference type="EMBL" id="VVIM01000006">
    <property type="protein sequence ID" value="KAB0798026.1"/>
    <property type="molecule type" value="Genomic_DNA"/>
</dbReference>
<reference evidence="2 3" key="1">
    <citation type="journal article" date="2018" name="Elife">
        <title>Firefly genomes illuminate parallel origins of bioluminescence in beetles.</title>
        <authorList>
            <person name="Fallon T.R."/>
            <person name="Lower S.E."/>
            <person name="Chang C.H."/>
            <person name="Bessho-Uehara M."/>
            <person name="Martin G.J."/>
            <person name="Bewick A.J."/>
            <person name="Behringer M."/>
            <person name="Debat H.J."/>
            <person name="Wong I."/>
            <person name="Day J.C."/>
            <person name="Suvorov A."/>
            <person name="Silva C.J."/>
            <person name="Stanger-Hall K.F."/>
            <person name="Hall D.W."/>
            <person name="Schmitz R.J."/>
            <person name="Nelson D.R."/>
            <person name="Lewis S.M."/>
            <person name="Shigenobu S."/>
            <person name="Bybee S.M."/>
            <person name="Larracuente A.M."/>
            <person name="Oba Y."/>
            <person name="Weng J.K."/>
        </authorList>
    </citation>
    <scope>NUCLEOTIDE SEQUENCE [LARGE SCALE GENOMIC DNA]</scope>
    <source>
        <strain evidence="2">1611_PpyrPB1</strain>
        <tissue evidence="2">Whole body</tissue>
    </source>
</reference>
<dbReference type="InterPro" id="IPR038602">
    <property type="entry name" value="Mite_allergen_7_sf"/>
</dbReference>